<evidence type="ECO:0000256" key="2">
    <source>
        <dbReference type="ARBA" id="ARBA00022679"/>
    </source>
</evidence>
<evidence type="ECO:0000313" key="4">
    <source>
        <dbReference type="EMBL" id="ADE55314.1"/>
    </source>
</evidence>
<dbReference type="AlphaFoldDB" id="D5EMS4"/>
<gene>
    <name evidence="4" type="ordered locus">Caka_2297</name>
</gene>
<dbReference type="Pfam" id="PF13489">
    <property type="entry name" value="Methyltransf_23"/>
    <property type="match status" value="1"/>
</dbReference>
<dbReference type="EMBL" id="CP001998">
    <property type="protein sequence ID" value="ADE55314.1"/>
    <property type="molecule type" value="Genomic_DNA"/>
</dbReference>
<dbReference type="Proteomes" id="UP000000925">
    <property type="component" value="Chromosome"/>
</dbReference>
<dbReference type="PANTHER" id="PTHR43464">
    <property type="entry name" value="METHYLTRANSFERASE"/>
    <property type="match status" value="1"/>
</dbReference>
<dbReference type="STRING" id="583355.Caka_2297"/>
<dbReference type="GO" id="GO:0008168">
    <property type="term" value="F:methyltransferase activity"/>
    <property type="evidence" value="ECO:0007669"/>
    <property type="project" value="UniProtKB-KW"/>
</dbReference>
<keyword evidence="3" id="KW-0949">S-adenosyl-L-methionine</keyword>
<dbReference type="PANTHER" id="PTHR43464:SF19">
    <property type="entry name" value="UBIQUINONE BIOSYNTHESIS O-METHYLTRANSFERASE, MITOCHONDRIAL"/>
    <property type="match status" value="1"/>
</dbReference>
<organism evidence="4 5">
    <name type="scientific">Coraliomargarita akajimensis (strain DSM 45221 / IAM 15411 / JCM 23193 / KCTC 12865 / 04OKA010-24)</name>
    <dbReference type="NCBI Taxonomy" id="583355"/>
    <lineage>
        <taxon>Bacteria</taxon>
        <taxon>Pseudomonadati</taxon>
        <taxon>Verrucomicrobiota</taxon>
        <taxon>Opitutia</taxon>
        <taxon>Puniceicoccales</taxon>
        <taxon>Coraliomargaritaceae</taxon>
        <taxon>Coraliomargarita</taxon>
    </lineage>
</organism>
<evidence type="ECO:0000256" key="3">
    <source>
        <dbReference type="ARBA" id="ARBA00022691"/>
    </source>
</evidence>
<keyword evidence="5" id="KW-1185">Reference proteome</keyword>
<dbReference type="SUPFAM" id="SSF53335">
    <property type="entry name" value="S-adenosyl-L-methionine-dependent methyltransferases"/>
    <property type="match status" value="1"/>
</dbReference>
<evidence type="ECO:0000313" key="5">
    <source>
        <dbReference type="Proteomes" id="UP000000925"/>
    </source>
</evidence>
<dbReference type="eggNOG" id="COG2227">
    <property type="taxonomic scope" value="Bacteria"/>
</dbReference>
<reference evidence="4 5" key="1">
    <citation type="journal article" date="2010" name="Stand. Genomic Sci.">
        <title>Complete genome sequence of Coraliomargarita akajimensis type strain (04OKA010-24).</title>
        <authorList>
            <person name="Mavromatis K."/>
            <person name="Abt B."/>
            <person name="Brambilla E."/>
            <person name="Lapidus A."/>
            <person name="Copeland A."/>
            <person name="Deshpande S."/>
            <person name="Nolan M."/>
            <person name="Lucas S."/>
            <person name="Tice H."/>
            <person name="Cheng J.F."/>
            <person name="Han C."/>
            <person name="Detter J.C."/>
            <person name="Woyke T."/>
            <person name="Goodwin L."/>
            <person name="Pitluck S."/>
            <person name="Held B."/>
            <person name="Brettin T."/>
            <person name="Tapia R."/>
            <person name="Ivanova N."/>
            <person name="Mikhailova N."/>
            <person name="Pati A."/>
            <person name="Liolios K."/>
            <person name="Chen A."/>
            <person name="Palaniappan K."/>
            <person name="Land M."/>
            <person name="Hauser L."/>
            <person name="Chang Y.J."/>
            <person name="Jeffries C.D."/>
            <person name="Rohde M."/>
            <person name="Goker M."/>
            <person name="Bristow J."/>
            <person name="Eisen J.A."/>
            <person name="Markowitz V."/>
            <person name="Hugenholtz P."/>
            <person name="Klenk H.P."/>
            <person name="Kyrpides N.C."/>
        </authorList>
    </citation>
    <scope>NUCLEOTIDE SEQUENCE [LARGE SCALE GENOMIC DNA]</scope>
    <source>
        <strain evidence="5">DSM 45221 / IAM 15411 / JCM 23193 / KCTC 12865</strain>
    </source>
</reference>
<proteinExistence type="predicted"/>
<protein>
    <submittedName>
        <fullName evidence="4">Methyltransferase type 12</fullName>
    </submittedName>
</protein>
<dbReference type="HOGENOM" id="CLU_093791_0_0_0"/>
<dbReference type="OrthoDB" id="9757640at2"/>
<keyword evidence="2 4" id="KW-0808">Transferase</keyword>
<dbReference type="InterPro" id="IPR029063">
    <property type="entry name" value="SAM-dependent_MTases_sf"/>
</dbReference>
<name>D5EMS4_CORAD</name>
<dbReference type="RefSeq" id="WP_013044036.1">
    <property type="nucleotide sequence ID" value="NC_014008.1"/>
</dbReference>
<dbReference type="KEGG" id="caa:Caka_2297"/>
<dbReference type="GO" id="GO:0032259">
    <property type="term" value="P:methylation"/>
    <property type="evidence" value="ECO:0007669"/>
    <property type="project" value="UniProtKB-KW"/>
</dbReference>
<dbReference type="CDD" id="cd02440">
    <property type="entry name" value="AdoMet_MTases"/>
    <property type="match status" value="1"/>
</dbReference>
<evidence type="ECO:0000256" key="1">
    <source>
        <dbReference type="ARBA" id="ARBA00022603"/>
    </source>
</evidence>
<accession>D5EMS4</accession>
<sequence length="263" mass="30070">MFDHSEFGVVVPEKSWVPAPRYLLRRDRVLRWARQRQAGRLLEIGPGSGALLRDFNQLQWDCTGLDLSPDALELSAYVTAGLENVQLSSDRSAISKGAYDLVLACEVLEHIEEDQSAFDEWCAYLKPGGTIIISVPAHMKRWDATDDWAGHVRRYEEEALRELVERADCDMVRLECYGFPLSLLTTAFRARHLSKEGRSESTNPGSAETKTGQSGIRRDFEMSHFKRQSSWYGRTAIRLGMVVQQWFVTRPWGNGYLLWAQKR</sequence>
<keyword evidence="1 4" id="KW-0489">Methyltransferase</keyword>
<dbReference type="Gene3D" id="3.40.50.150">
    <property type="entry name" value="Vaccinia Virus protein VP39"/>
    <property type="match status" value="1"/>
</dbReference>